<keyword evidence="2" id="KW-1185">Reference proteome</keyword>
<organism evidence="1 2">
    <name type="scientific">Meganyctiphanes norvegica</name>
    <name type="common">Northern krill</name>
    <name type="synonym">Thysanopoda norvegica</name>
    <dbReference type="NCBI Taxonomy" id="48144"/>
    <lineage>
        <taxon>Eukaryota</taxon>
        <taxon>Metazoa</taxon>
        <taxon>Ecdysozoa</taxon>
        <taxon>Arthropoda</taxon>
        <taxon>Crustacea</taxon>
        <taxon>Multicrustacea</taxon>
        <taxon>Malacostraca</taxon>
        <taxon>Eumalacostraca</taxon>
        <taxon>Eucarida</taxon>
        <taxon>Euphausiacea</taxon>
        <taxon>Euphausiidae</taxon>
        <taxon>Meganyctiphanes</taxon>
    </lineage>
</organism>
<dbReference type="Proteomes" id="UP001497623">
    <property type="component" value="Unassembled WGS sequence"/>
</dbReference>
<evidence type="ECO:0000313" key="2">
    <source>
        <dbReference type="Proteomes" id="UP001497623"/>
    </source>
</evidence>
<accession>A0AAV2SHP0</accession>
<evidence type="ECO:0000313" key="1">
    <source>
        <dbReference type="EMBL" id="CAL4191842.1"/>
    </source>
</evidence>
<dbReference type="AlphaFoldDB" id="A0AAV2SHP0"/>
<protein>
    <submittedName>
        <fullName evidence="1">Uncharacterized protein</fullName>
    </submittedName>
</protein>
<comment type="caution">
    <text evidence="1">The sequence shown here is derived from an EMBL/GenBank/DDBJ whole genome shotgun (WGS) entry which is preliminary data.</text>
</comment>
<reference evidence="1 2" key="1">
    <citation type="submission" date="2024-05" db="EMBL/GenBank/DDBJ databases">
        <authorList>
            <person name="Wallberg A."/>
        </authorList>
    </citation>
    <scope>NUCLEOTIDE SEQUENCE [LARGE SCALE GENOMIC DNA]</scope>
</reference>
<gene>
    <name evidence="1" type="ORF">MNOR_LOCUS36661</name>
</gene>
<proteinExistence type="predicted"/>
<sequence>MSTKWLEILAAIPKTAPPNYRKSYTHVTNIGSKSARVVVMHGDGDIEIVTLRSQTSRSVMTSTLEKLTVALLETDGDDIAEMRIVSGGTNMIVQNAANNDDSFQNSLQLVCGSSANYRVVDNNDFKMLQR</sequence>
<dbReference type="EMBL" id="CAXKWB010068274">
    <property type="protein sequence ID" value="CAL4191842.1"/>
    <property type="molecule type" value="Genomic_DNA"/>
</dbReference>
<name>A0AAV2SHP0_MEGNR</name>